<sequence>MVSFDVAMGLFWVGCGIVILIPAWLIAVRGRADLHVHYDDSVDPAYVSRRAGTTALLMGVVTITYGLAQIRFGYRPLAFGGLLVTLLVLTTLTKRFAQGWGWHGE</sequence>
<evidence type="ECO:0000313" key="3">
    <source>
        <dbReference type="Proteomes" id="UP001056855"/>
    </source>
</evidence>
<evidence type="ECO:0008006" key="4">
    <source>
        <dbReference type="Google" id="ProtNLM"/>
    </source>
</evidence>
<dbReference type="RefSeq" id="WP_254157389.1">
    <property type="nucleotide sequence ID" value="NZ_CP100355.1"/>
</dbReference>
<keyword evidence="1" id="KW-0472">Membrane</keyword>
<dbReference type="AlphaFoldDB" id="A0A9E7SU50"/>
<dbReference type="EMBL" id="CP100355">
    <property type="protein sequence ID" value="UTF53170.1"/>
    <property type="molecule type" value="Genomic_DNA"/>
</dbReference>
<protein>
    <recommendedName>
        <fullName evidence="4">DUF3784 domain-containing protein</fullName>
    </recommendedName>
</protein>
<feature type="transmembrane region" description="Helical" evidence="1">
    <location>
        <begin position="6"/>
        <end position="27"/>
    </location>
</feature>
<name>A0A9E7SU50_9EURY</name>
<reference evidence="2" key="1">
    <citation type="submission" date="2022-06" db="EMBL/GenBank/DDBJ databases">
        <title>Diverse halophilic archaea isolated from saline environments.</title>
        <authorList>
            <person name="Cui H.-L."/>
        </authorList>
    </citation>
    <scope>NUCLEOTIDE SEQUENCE</scope>
    <source>
        <strain evidence="2">WLHS1</strain>
    </source>
</reference>
<gene>
    <name evidence="2" type="ORF">NGM29_15555</name>
</gene>
<organism evidence="2 3">
    <name type="scientific">Natronosalvus rutilus</name>
    <dbReference type="NCBI Taxonomy" id="2953753"/>
    <lineage>
        <taxon>Archaea</taxon>
        <taxon>Methanobacteriati</taxon>
        <taxon>Methanobacteriota</taxon>
        <taxon>Stenosarchaea group</taxon>
        <taxon>Halobacteria</taxon>
        <taxon>Halobacteriales</taxon>
        <taxon>Natrialbaceae</taxon>
        <taxon>Natronosalvus</taxon>
    </lineage>
</organism>
<accession>A0A9E7SU50</accession>
<dbReference type="GeneID" id="73291491"/>
<keyword evidence="1" id="KW-0812">Transmembrane</keyword>
<keyword evidence="1" id="KW-1133">Transmembrane helix</keyword>
<dbReference type="KEGG" id="sawl:NGM29_15555"/>
<evidence type="ECO:0000313" key="2">
    <source>
        <dbReference type="EMBL" id="UTF53170.1"/>
    </source>
</evidence>
<evidence type="ECO:0000256" key="1">
    <source>
        <dbReference type="SAM" id="Phobius"/>
    </source>
</evidence>
<dbReference type="Proteomes" id="UP001056855">
    <property type="component" value="Chromosome"/>
</dbReference>
<keyword evidence="3" id="KW-1185">Reference proteome</keyword>
<proteinExistence type="predicted"/>
<feature type="transmembrane region" description="Helical" evidence="1">
    <location>
        <begin position="47"/>
        <end position="68"/>
    </location>
</feature>
<feature type="transmembrane region" description="Helical" evidence="1">
    <location>
        <begin position="74"/>
        <end position="92"/>
    </location>
</feature>